<evidence type="ECO:0000256" key="2">
    <source>
        <dbReference type="ARBA" id="ARBA00008974"/>
    </source>
</evidence>
<comment type="subcellular location">
    <subcellularLocation>
        <location evidence="1">Membrane</location>
        <topology evidence="1">Multi-pass membrane protein</topology>
    </subcellularLocation>
</comment>
<dbReference type="STRING" id="2512241.A0A553IEH2"/>
<evidence type="ECO:0000256" key="7">
    <source>
        <dbReference type="SAM" id="Phobius"/>
    </source>
</evidence>
<dbReference type="GO" id="GO:0022857">
    <property type="term" value="F:transmembrane transporter activity"/>
    <property type="evidence" value="ECO:0007669"/>
    <property type="project" value="InterPro"/>
</dbReference>
<sequence>MAQRITCQGHRHTPDKLANRLADIKTYDYTCFQFNVSLKVGHDITLLSSPLKVFALDDKHAFQRRIKKILSSSRSYFERPMPNIAMAIPGPAQSGESNDVVAGDIQDPEKGDIGNVIDDSPVASRGLKGTVLGYLTAGSVELRGVLPVPLEERTLTRYSTYFSIWFCMNVNVLAITFGMLGPTYGLGLRDCALVIIFFCLLTAAIPAYLGTLGPKTGLRQMIQARFSFGRYVVSVPVILNLATLTGFCVITCVIGGQCLSAVSDGSVTPVVGIVIIGVLSLFVSFWGYNVLHIYERFAWIPALIAIIITTGSGGSHLHQQVPTGAATAGGVFSFGMSIASYMIPFATLASDFTTWKLFLIGFAGLVLPNIPLMVLGAAIQGALLNVPAWKQGYETNSVGGVLAAMLLPTGGFGKFVVVILSLSLLGNNAATMYSITLNFQILVPQLVRIPRYVFSIVITAILIPVSIKAAAEFFQSLQNFIALIAYWSAAFVAVLITEHVIFRGRRYDTYSHEAWNTASRLPWGAAALTASVLSFALVIPSIAQVWFTGPIAKRTGDIGFELAFVTTAVLYLPLRALEKRLCGR</sequence>
<dbReference type="PANTHER" id="PTHR31806:SF5">
    <property type="entry name" value="PURINE-CYTOSINE PERMEASE FCY21"/>
    <property type="match status" value="1"/>
</dbReference>
<evidence type="ECO:0000256" key="6">
    <source>
        <dbReference type="ARBA" id="ARBA00023136"/>
    </source>
</evidence>
<protein>
    <recommendedName>
        <fullName evidence="10">Purine-cytosine permease</fullName>
    </recommendedName>
</protein>
<feature type="transmembrane region" description="Helical" evidence="7">
    <location>
        <begin position="231"/>
        <end position="256"/>
    </location>
</feature>
<evidence type="ECO:0000313" key="9">
    <source>
        <dbReference type="Proteomes" id="UP000319160"/>
    </source>
</evidence>
<evidence type="ECO:0000256" key="5">
    <source>
        <dbReference type="ARBA" id="ARBA00022989"/>
    </source>
</evidence>
<keyword evidence="4 7" id="KW-0812">Transmembrane</keyword>
<keyword evidence="3" id="KW-0813">Transport</keyword>
<feature type="transmembrane region" description="Helical" evidence="7">
    <location>
        <begin position="558"/>
        <end position="577"/>
    </location>
</feature>
<accession>A0A553IEH2</accession>
<dbReference type="Gene3D" id="1.10.4160.10">
    <property type="entry name" value="Hydantoin permease"/>
    <property type="match status" value="1"/>
</dbReference>
<feature type="transmembrane region" description="Helical" evidence="7">
    <location>
        <begin position="399"/>
        <end position="425"/>
    </location>
</feature>
<gene>
    <name evidence="8" type="ORF">FHL15_000682</name>
</gene>
<dbReference type="EMBL" id="VFLP01000002">
    <property type="protein sequence ID" value="TRX98608.1"/>
    <property type="molecule type" value="Genomic_DNA"/>
</dbReference>
<evidence type="ECO:0008006" key="10">
    <source>
        <dbReference type="Google" id="ProtNLM"/>
    </source>
</evidence>
<feature type="transmembrane region" description="Helical" evidence="7">
    <location>
        <begin position="298"/>
        <end position="318"/>
    </location>
</feature>
<organism evidence="8 9">
    <name type="scientific">Xylaria flabelliformis</name>
    <dbReference type="NCBI Taxonomy" id="2512241"/>
    <lineage>
        <taxon>Eukaryota</taxon>
        <taxon>Fungi</taxon>
        <taxon>Dikarya</taxon>
        <taxon>Ascomycota</taxon>
        <taxon>Pezizomycotina</taxon>
        <taxon>Sordariomycetes</taxon>
        <taxon>Xylariomycetidae</taxon>
        <taxon>Xylariales</taxon>
        <taxon>Xylariaceae</taxon>
        <taxon>Xylaria</taxon>
    </lineage>
</organism>
<evidence type="ECO:0000256" key="4">
    <source>
        <dbReference type="ARBA" id="ARBA00022692"/>
    </source>
</evidence>
<feature type="transmembrane region" description="Helical" evidence="7">
    <location>
        <begin position="192"/>
        <end position="210"/>
    </location>
</feature>
<reference evidence="9" key="1">
    <citation type="submission" date="2019-06" db="EMBL/GenBank/DDBJ databases">
        <title>Draft genome sequence of the griseofulvin-producing fungus Xylaria cubensis strain G536.</title>
        <authorList>
            <person name="Mead M.E."/>
            <person name="Raja H.A."/>
            <person name="Steenwyk J.L."/>
            <person name="Knowles S.L."/>
            <person name="Oberlies N.H."/>
            <person name="Rokas A."/>
        </authorList>
    </citation>
    <scope>NUCLEOTIDE SEQUENCE [LARGE SCALE GENOMIC DNA]</scope>
    <source>
        <strain evidence="9">G536</strain>
    </source>
</reference>
<feature type="transmembrane region" description="Helical" evidence="7">
    <location>
        <begin position="452"/>
        <end position="474"/>
    </location>
</feature>
<evidence type="ECO:0000256" key="3">
    <source>
        <dbReference type="ARBA" id="ARBA00022448"/>
    </source>
</evidence>
<dbReference type="Proteomes" id="UP000319160">
    <property type="component" value="Unassembled WGS sequence"/>
</dbReference>
<comment type="similarity">
    <text evidence="2">Belongs to the purine-cytosine permease (2.A.39) family.</text>
</comment>
<dbReference type="InterPro" id="IPR001248">
    <property type="entry name" value="Pur-cyt_permease"/>
</dbReference>
<dbReference type="OrthoDB" id="2116389at2759"/>
<keyword evidence="9" id="KW-1185">Reference proteome</keyword>
<feature type="transmembrane region" description="Helical" evidence="7">
    <location>
        <begin position="161"/>
        <end position="180"/>
    </location>
</feature>
<feature type="transmembrane region" description="Helical" evidence="7">
    <location>
        <begin position="480"/>
        <end position="502"/>
    </location>
</feature>
<evidence type="ECO:0000256" key="1">
    <source>
        <dbReference type="ARBA" id="ARBA00004141"/>
    </source>
</evidence>
<dbReference type="AlphaFoldDB" id="A0A553IEH2"/>
<feature type="transmembrane region" description="Helical" evidence="7">
    <location>
        <begin position="268"/>
        <end position="291"/>
    </location>
</feature>
<keyword evidence="6 7" id="KW-0472">Membrane</keyword>
<dbReference type="GO" id="GO:0005886">
    <property type="term" value="C:plasma membrane"/>
    <property type="evidence" value="ECO:0007669"/>
    <property type="project" value="TreeGrafter"/>
</dbReference>
<dbReference type="PANTHER" id="PTHR31806">
    <property type="entry name" value="PURINE-CYTOSINE PERMEASE FCY2-RELATED"/>
    <property type="match status" value="1"/>
</dbReference>
<dbReference type="Pfam" id="PF02133">
    <property type="entry name" value="Transp_cyt_pur"/>
    <property type="match status" value="1"/>
</dbReference>
<name>A0A553IEH2_9PEZI</name>
<feature type="transmembrane region" description="Helical" evidence="7">
    <location>
        <begin position="357"/>
        <end position="379"/>
    </location>
</feature>
<dbReference type="InterPro" id="IPR026030">
    <property type="entry name" value="Pur-cyt_permease_Fcy2/21/22"/>
</dbReference>
<keyword evidence="5 7" id="KW-1133">Transmembrane helix</keyword>
<comment type="caution">
    <text evidence="8">The sequence shown here is derived from an EMBL/GenBank/DDBJ whole genome shotgun (WGS) entry which is preliminary data.</text>
</comment>
<feature type="transmembrane region" description="Helical" evidence="7">
    <location>
        <begin position="324"/>
        <end position="345"/>
    </location>
</feature>
<feature type="transmembrane region" description="Helical" evidence="7">
    <location>
        <begin position="523"/>
        <end position="546"/>
    </location>
</feature>
<evidence type="ECO:0000313" key="8">
    <source>
        <dbReference type="EMBL" id="TRX98608.1"/>
    </source>
</evidence>
<proteinExistence type="inferred from homology"/>